<accession>A0A6G1CZF7</accession>
<reference evidence="1 2" key="1">
    <citation type="submission" date="2019-11" db="EMBL/GenBank/DDBJ databases">
        <title>Whole genome sequence of Oryza granulata.</title>
        <authorList>
            <person name="Li W."/>
        </authorList>
    </citation>
    <scope>NUCLEOTIDE SEQUENCE [LARGE SCALE GENOMIC DNA]</scope>
    <source>
        <strain evidence="2">cv. Menghai</strain>
        <tissue evidence="1">Leaf</tissue>
    </source>
</reference>
<proteinExistence type="predicted"/>
<dbReference type="EMBL" id="SPHZ02000008">
    <property type="protein sequence ID" value="KAF0904873.1"/>
    <property type="molecule type" value="Genomic_DNA"/>
</dbReference>
<gene>
    <name evidence="1" type="ORF">E2562_038384</name>
</gene>
<organism evidence="1 2">
    <name type="scientific">Oryza meyeriana var. granulata</name>
    <dbReference type="NCBI Taxonomy" id="110450"/>
    <lineage>
        <taxon>Eukaryota</taxon>
        <taxon>Viridiplantae</taxon>
        <taxon>Streptophyta</taxon>
        <taxon>Embryophyta</taxon>
        <taxon>Tracheophyta</taxon>
        <taxon>Spermatophyta</taxon>
        <taxon>Magnoliopsida</taxon>
        <taxon>Liliopsida</taxon>
        <taxon>Poales</taxon>
        <taxon>Poaceae</taxon>
        <taxon>BOP clade</taxon>
        <taxon>Oryzoideae</taxon>
        <taxon>Oryzeae</taxon>
        <taxon>Oryzinae</taxon>
        <taxon>Oryza</taxon>
        <taxon>Oryza meyeriana</taxon>
    </lineage>
</organism>
<dbReference type="Proteomes" id="UP000479710">
    <property type="component" value="Unassembled WGS sequence"/>
</dbReference>
<dbReference type="AlphaFoldDB" id="A0A6G1CZF7"/>
<sequence length="83" mass="9221">MAATSAAFARQGEELVGSGLLAAFGKALGDDRVHVKCQRDGQRRRCDGRQQLRQLGTGPVQRAKVVPDWVLADWLEVLHPLRW</sequence>
<evidence type="ECO:0000313" key="2">
    <source>
        <dbReference type="Proteomes" id="UP000479710"/>
    </source>
</evidence>
<name>A0A6G1CZF7_9ORYZ</name>
<keyword evidence="2" id="KW-1185">Reference proteome</keyword>
<evidence type="ECO:0000313" key="1">
    <source>
        <dbReference type="EMBL" id="KAF0904873.1"/>
    </source>
</evidence>
<protein>
    <submittedName>
        <fullName evidence="1">Uncharacterized protein</fullName>
    </submittedName>
</protein>
<comment type="caution">
    <text evidence="1">The sequence shown here is derived from an EMBL/GenBank/DDBJ whole genome shotgun (WGS) entry which is preliminary data.</text>
</comment>